<evidence type="ECO:0000256" key="1">
    <source>
        <dbReference type="SAM" id="Phobius"/>
    </source>
</evidence>
<dbReference type="EMBL" id="KZ303523">
    <property type="protein sequence ID" value="PIA13978.1"/>
    <property type="molecule type" value="Genomic_DNA"/>
</dbReference>
<organism evidence="2 3">
    <name type="scientific">Coemansia reversa (strain ATCC 12441 / NRRL 1564)</name>
    <dbReference type="NCBI Taxonomy" id="763665"/>
    <lineage>
        <taxon>Eukaryota</taxon>
        <taxon>Fungi</taxon>
        <taxon>Fungi incertae sedis</taxon>
        <taxon>Zoopagomycota</taxon>
        <taxon>Kickxellomycotina</taxon>
        <taxon>Kickxellomycetes</taxon>
        <taxon>Kickxellales</taxon>
        <taxon>Kickxellaceae</taxon>
        <taxon>Coemansia</taxon>
    </lineage>
</organism>
<keyword evidence="3" id="KW-1185">Reference proteome</keyword>
<sequence length="348" mass="39427">MPPHEYSHGILGHWAVVGHGFNIASIASSGVVIVAFVCACIQTPRLYWRPSFRISATVAACDAIYSASQLCVFNNAYMSSLSEMNLRVIHWLMSASILSFAFLCSCVGIHLLLVVLTKNKSIADRIHPWYEVASILLGFLITHPFLYLYEHVEWAPDAQVFHIYDDPSYYRLSSWLTMWAWLFAACFFLMVVGILTFLKMLCVFKGYLTLQSSPDGDVCDNGLNKDARMNCPHNIRQREQNLFSVTMRILIYSLVPIATQLWVLVANMLINCPMWLYVMANIIPATQGMINLIIFFSLPAWDNYRRTLAAHCSRIYANNFNNTKGDELQPFAIEEGSLCPSINSQKHA</sequence>
<feature type="transmembrane region" description="Helical" evidence="1">
    <location>
        <begin position="89"/>
        <end position="116"/>
    </location>
</feature>
<evidence type="ECO:0008006" key="4">
    <source>
        <dbReference type="Google" id="ProtNLM"/>
    </source>
</evidence>
<keyword evidence="1" id="KW-0472">Membrane</keyword>
<evidence type="ECO:0000313" key="2">
    <source>
        <dbReference type="EMBL" id="PIA13978.1"/>
    </source>
</evidence>
<feature type="transmembrane region" description="Helical" evidence="1">
    <location>
        <begin position="249"/>
        <end position="270"/>
    </location>
</feature>
<reference evidence="2 3" key="1">
    <citation type="journal article" date="2015" name="Genome Biol. Evol.">
        <title>Phylogenomic analyses indicate that early fungi evolved digesting cell walls of algal ancestors of land plants.</title>
        <authorList>
            <person name="Chang Y."/>
            <person name="Wang S."/>
            <person name="Sekimoto S."/>
            <person name="Aerts A.L."/>
            <person name="Choi C."/>
            <person name="Clum A."/>
            <person name="LaButti K.M."/>
            <person name="Lindquist E.A."/>
            <person name="Yee Ngan C."/>
            <person name="Ohm R.A."/>
            <person name="Salamov A.A."/>
            <person name="Grigoriev I.V."/>
            <person name="Spatafora J.W."/>
            <person name="Berbee M.L."/>
        </authorList>
    </citation>
    <scope>NUCLEOTIDE SEQUENCE [LARGE SCALE GENOMIC DNA]</scope>
    <source>
        <strain evidence="2 3">NRRL 1564</strain>
    </source>
</reference>
<feature type="transmembrane region" description="Helical" evidence="1">
    <location>
        <begin position="128"/>
        <end position="149"/>
    </location>
</feature>
<feature type="transmembrane region" description="Helical" evidence="1">
    <location>
        <begin position="178"/>
        <end position="198"/>
    </location>
</feature>
<keyword evidence="1" id="KW-0812">Transmembrane</keyword>
<dbReference type="Proteomes" id="UP000242474">
    <property type="component" value="Unassembled WGS sequence"/>
</dbReference>
<dbReference type="STRING" id="763665.A0A2G5B4N1"/>
<gene>
    <name evidence="2" type="ORF">COEREDRAFT_94186</name>
</gene>
<evidence type="ECO:0000313" key="3">
    <source>
        <dbReference type="Proteomes" id="UP000242474"/>
    </source>
</evidence>
<name>A0A2G5B4N1_COERN</name>
<accession>A0A2G5B4N1</accession>
<proteinExistence type="predicted"/>
<protein>
    <recommendedName>
        <fullName evidence="4">G-protein coupled receptors family 1 profile domain-containing protein</fullName>
    </recommendedName>
</protein>
<keyword evidence="1" id="KW-1133">Transmembrane helix</keyword>
<dbReference type="AlphaFoldDB" id="A0A2G5B4N1"/>
<feature type="transmembrane region" description="Helical" evidence="1">
    <location>
        <begin position="54"/>
        <end position="77"/>
    </location>
</feature>
<feature type="transmembrane region" description="Helical" evidence="1">
    <location>
        <begin position="20"/>
        <end position="42"/>
    </location>
</feature>
<feature type="transmembrane region" description="Helical" evidence="1">
    <location>
        <begin position="276"/>
        <end position="298"/>
    </location>
</feature>
<dbReference type="OrthoDB" id="3251871at2759"/>